<evidence type="ECO:0000313" key="14">
    <source>
        <dbReference type="EMBL" id="KAK8733624.1"/>
    </source>
</evidence>
<keyword evidence="5" id="KW-0106">Calcium</keyword>
<dbReference type="SMART" id="SM00004">
    <property type="entry name" value="NL"/>
    <property type="match status" value="2"/>
</dbReference>
<organism evidence="14 15">
    <name type="scientific">Cherax quadricarinatus</name>
    <name type="common">Australian red claw crayfish</name>
    <dbReference type="NCBI Taxonomy" id="27406"/>
    <lineage>
        <taxon>Eukaryota</taxon>
        <taxon>Metazoa</taxon>
        <taxon>Ecdysozoa</taxon>
        <taxon>Arthropoda</taxon>
        <taxon>Crustacea</taxon>
        <taxon>Multicrustacea</taxon>
        <taxon>Malacostraca</taxon>
        <taxon>Eumalacostraca</taxon>
        <taxon>Eucarida</taxon>
        <taxon>Decapoda</taxon>
        <taxon>Pleocyemata</taxon>
        <taxon>Astacidea</taxon>
        <taxon>Parastacoidea</taxon>
        <taxon>Parastacidae</taxon>
        <taxon>Cherax</taxon>
    </lineage>
</organism>
<evidence type="ECO:0000256" key="8">
    <source>
        <dbReference type="ARBA" id="ARBA00023157"/>
    </source>
</evidence>
<dbReference type="GO" id="GO:0016256">
    <property type="term" value="P:N-glycan processing to lysosome"/>
    <property type="evidence" value="ECO:0007669"/>
    <property type="project" value="TreeGrafter"/>
</dbReference>
<dbReference type="Pfam" id="PF17103">
    <property type="entry name" value="Stealth_CR4"/>
    <property type="match status" value="1"/>
</dbReference>
<evidence type="ECO:0000256" key="1">
    <source>
        <dbReference type="ARBA" id="ARBA00007583"/>
    </source>
</evidence>
<dbReference type="GO" id="GO:0046835">
    <property type="term" value="P:carbohydrate phosphorylation"/>
    <property type="evidence" value="ECO:0007669"/>
    <property type="project" value="TreeGrafter"/>
</dbReference>
<evidence type="ECO:0000256" key="4">
    <source>
        <dbReference type="ARBA" id="ARBA00022737"/>
    </source>
</evidence>
<name>A0AAW0X1W0_CHEQU</name>
<evidence type="ECO:0000313" key="15">
    <source>
        <dbReference type="Proteomes" id="UP001445076"/>
    </source>
</evidence>
<keyword evidence="3 11" id="KW-0812">Transmembrane</keyword>
<keyword evidence="15" id="KW-1185">Reference proteome</keyword>
<evidence type="ECO:0000256" key="10">
    <source>
        <dbReference type="ARBA" id="ARBA00046288"/>
    </source>
</evidence>
<feature type="transmembrane region" description="Helical" evidence="11">
    <location>
        <begin position="23"/>
        <end position="45"/>
    </location>
</feature>
<feature type="domain" description="EF-hand" evidence="12">
    <location>
        <begin position="936"/>
        <end position="971"/>
    </location>
</feature>
<gene>
    <name evidence="14" type="ORF">OTU49_006396</name>
</gene>
<accession>A0AAW0X1W0</accession>
<evidence type="ECO:0000259" key="13">
    <source>
        <dbReference type="PROSITE" id="PS50258"/>
    </source>
</evidence>
<comment type="similarity">
    <text evidence="1">Belongs to the stealth family.</text>
</comment>
<dbReference type="Pfam" id="PF11380">
    <property type="entry name" value="Stealth_CR2"/>
    <property type="match status" value="1"/>
</dbReference>
<protein>
    <recommendedName>
        <fullName evidence="16">N-acetylglucosamine-1-phosphotransferase subunits alpha/beta</fullName>
    </recommendedName>
</protein>
<keyword evidence="2" id="KW-0808">Transferase</keyword>
<dbReference type="InterPro" id="IPR018247">
    <property type="entry name" value="EF_Hand_1_Ca_BS"/>
</dbReference>
<evidence type="ECO:0000256" key="6">
    <source>
        <dbReference type="ARBA" id="ARBA00022989"/>
    </source>
</evidence>
<evidence type="ECO:0000259" key="12">
    <source>
        <dbReference type="PROSITE" id="PS50222"/>
    </source>
</evidence>
<keyword evidence="6 11" id="KW-1133">Transmembrane helix</keyword>
<dbReference type="PROSITE" id="PS00018">
    <property type="entry name" value="EF_HAND_1"/>
    <property type="match status" value="1"/>
</dbReference>
<keyword evidence="9" id="KW-0325">Glycoprotein</keyword>
<keyword evidence="8" id="KW-1015">Disulfide bond</keyword>
<dbReference type="InterPro" id="IPR000800">
    <property type="entry name" value="Notch_dom"/>
</dbReference>
<evidence type="ECO:0000256" key="9">
    <source>
        <dbReference type="ARBA" id="ARBA00023180"/>
    </source>
</evidence>
<dbReference type="EMBL" id="JARKIK010000053">
    <property type="protein sequence ID" value="KAK8733624.1"/>
    <property type="molecule type" value="Genomic_DNA"/>
</dbReference>
<dbReference type="InterPro" id="IPR035993">
    <property type="entry name" value="Notch-like_dom_sf"/>
</dbReference>
<dbReference type="PROSITE" id="PS50222">
    <property type="entry name" value="EF_HAND_2"/>
    <property type="match status" value="1"/>
</dbReference>
<comment type="subcellular location">
    <subcellularLocation>
        <location evidence="10">Endomembrane system</location>
        <topology evidence="10">Single-pass type I membrane protein</topology>
    </subcellularLocation>
</comment>
<dbReference type="InterPro" id="IPR031356">
    <property type="entry name" value="Stealth_CR4"/>
</dbReference>
<dbReference type="GO" id="GO:0003976">
    <property type="term" value="F:UDP-N-acetylglucosamine-lysosomal-enzyme N-acetylglucosaminephosphotransferase activity"/>
    <property type="evidence" value="ECO:0007669"/>
    <property type="project" value="TreeGrafter"/>
</dbReference>
<dbReference type="Pfam" id="PF00066">
    <property type="entry name" value="Notch"/>
    <property type="match status" value="2"/>
</dbReference>
<dbReference type="InterPro" id="IPR031357">
    <property type="entry name" value="Stealth_CR3"/>
</dbReference>
<dbReference type="Proteomes" id="UP001445076">
    <property type="component" value="Unassembled WGS sequence"/>
</dbReference>
<feature type="domain" description="LNR" evidence="13">
    <location>
        <begin position="408"/>
        <end position="444"/>
    </location>
</feature>
<dbReference type="PROSITE" id="PS50258">
    <property type="entry name" value="LNR"/>
    <property type="match status" value="1"/>
</dbReference>
<dbReference type="InterPro" id="IPR011992">
    <property type="entry name" value="EF-hand-dom_pair"/>
</dbReference>
<dbReference type="InterPro" id="IPR002048">
    <property type="entry name" value="EF_hand_dom"/>
</dbReference>
<evidence type="ECO:0000256" key="11">
    <source>
        <dbReference type="SAM" id="Phobius"/>
    </source>
</evidence>
<dbReference type="AlphaFoldDB" id="A0AAW0X1W0"/>
<dbReference type="PANTHER" id="PTHR24045:SF0">
    <property type="entry name" value="N-ACETYLGLUCOSAMINE-1-PHOSPHOTRANSFERASE SUBUNITS ALPHA_BETA"/>
    <property type="match status" value="1"/>
</dbReference>
<dbReference type="InterPro" id="IPR031358">
    <property type="entry name" value="Stealth_CR1"/>
</dbReference>
<proteinExistence type="inferred from homology"/>
<dbReference type="PANTHER" id="PTHR24045">
    <property type="match status" value="1"/>
</dbReference>
<dbReference type="SUPFAM" id="SSF47473">
    <property type="entry name" value="EF-hand"/>
    <property type="match status" value="1"/>
</dbReference>
<dbReference type="GO" id="GO:0005794">
    <property type="term" value="C:Golgi apparatus"/>
    <property type="evidence" value="ECO:0007669"/>
    <property type="project" value="TreeGrafter"/>
</dbReference>
<keyword evidence="4" id="KW-0677">Repeat</keyword>
<keyword evidence="7 11" id="KW-0472">Membrane</keyword>
<evidence type="ECO:0000256" key="2">
    <source>
        <dbReference type="ARBA" id="ARBA00022679"/>
    </source>
</evidence>
<dbReference type="GO" id="GO:0005509">
    <property type="term" value="F:calcium ion binding"/>
    <property type="evidence" value="ECO:0007669"/>
    <property type="project" value="InterPro"/>
</dbReference>
<dbReference type="Pfam" id="PF17101">
    <property type="entry name" value="Stealth_CR1"/>
    <property type="match status" value="1"/>
</dbReference>
<dbReference type="InterPro" id="IPR021520">
    <property type="entry name" value="Stealth_CR2"/>
</dbReference>
<dbReference type="Gene3D" id="1.10.238.10">
    <property type="entry name" value="EF-hand"/>
    <property type="match status" value="1"/>
</dbReference>
<sequence>MRGLGKWWQKWVLDVVLTHPPPLVAVVLAVFFSVFAIGFWCAHWLDEVDLAVYRSVNVFADNIRNENLLTKMSGGLPVDVVYTWVNGSDPKLLEGLKALSLDSMQDSCPLSHCLPSPYISLLNSTLSKGTLESVPSVLEVGHLLVAHGSRPHNFTVIRVTDVRLVPTVLEKIALASKNGSRPKQAYWTSDVGGGWGMKQQQAVLVTGSANVPHDTLLTSLFPHQKDITALCSVSGSSSVQLVECKEEGLITALLQSKTHIEPSPNSVIKIRQAMLMLQSDNEDHGKEVDVNRFEDNEELRYSLRSLEKYAPWVRRIYLVTNGQIPYWLNLDHPRLMIITHEEIFPNVSHLPSFSSPAIESHIHRIPGLSEHFLYLNDDVMLGSEVWPEDFYSPTSGYKVYLSWSLPECSSGCPGSWLGDGYCDSSCNTTACEWDGGDCMGEKGEGELLSMEDDFGADMTVEFCAPSCSDLWLADKYCDHSCNIEACGFDGGDCGLDNIRHLHRLPTPASYNSTYVLPQGIMAAWMNISSLVIPGKTVEGQHTDHRGLRTAAINTAQGILFIIFKINVSATIQIELNIINKQQGGKAAKEKDLVKYDLTIKCNTFSTAENKLITVQKPAPKSPIYARNFTFERVAPDVLKLEKTPLRVGEMKYALVNVNASNLPKSLILKVRDLVAMFKNRELTLVGLKKKKSDLIEKFISSNGTHELVYHQSDKWFKDEKLSFGEVKIKNDSSLKNEQSIISDKIENVQPAVLGIYPNKSQNVHKKTSFRTLLWSYQSVEKLNFDKIKETYELPHSNRITEYKSLTPLGKKLKENTGTLSTYQGSFPWEKQELGSFRPFKHSAKYWDYAQVHTGQRRLLDMFAESLLHVNRLYNSEYGYQARRVPAHMPHLISKNIMESLQNRFKEEFELTSSHKIRQANDMQYAFSYYFFLMSEKRIRTITEIFSIFDTDNSGTLSDREIRTLLTHLYDLPLHYNNLQVVHHIIKNCSATHHAKPVTTPVYERYADSDLPTVSLELVLECEPLTTLLNKLEKTDKYKFVHHNDDDIHFKMVTSNVSIVVHMLDEVRKNPRKFICLNSNLDPRSKENDLIHALVQDTYESLFPVPSSFELPVNYRNRFLYIEELLAWRKWRDLIRALIYACLASLIFLTLINFFSTEVSYLDILTSVKQERKYK</sequence>
<evidence type="ECO:0000256" key="5">
    <source>
        <dbReference type="ARBA" id="ARBA00022837"/>
    </source>
</evidence>
<dbReference type="InterPro" id="IPR047141">
    <property type="entry name" value="Stealth"/>
</dbReference>
<reference evidence="14 15" key="1">
    <citation type="journal article" date="2024" name="BMC Genomics">
        <title>Genome assembly of redclaw crayfish (Cherax quadricarinatus) provides insights into its immune adaptation and hypoxia tolerance.</title>
        <authorList>
            <person name="Liu Z."/>
            <person name="Zheng J."/>
            <person name="Li H."/>
            <person name="Fang K."/>
            <person name="Wang S."/>
            <person name="He J."/>
            <person name="Zhou D."/>
            <person name="Weng S."/>
            <person name="Chi M."/>
            <person name="Gu Z."/>
            <person name="He J."/>
            <person name="Li F."/>
            <person name="Wang M."/>
        </authorList>
    </citation>
    <scope>NUCLEOTIDE SEQUENCE [LARGE SCALE GENOMIC DNA]</scope>
    <source>
        <strain evidence="14">ZL_2023a</strain>
    </source>
</reference>
<evidence type="ECO:0000256" key="7">
    <source>
        <dbReference type="ARBA" id="ARBA00023136"/>
    </source>
</evidence>
<dbReference type="Gene3D" id="4.10.470.20">
    <property type="match status" value="2"/>
</dbReference>
<feature type="transmembrane region" description="Helical" evidence="11">
    <location>
        <begin position="1136"/>
        <end position="1154"/>
    </location>
</feature>
<dbReference type="SUPFAM" id="SSF90193">
    <property type="entry name" value="Notch domain"/>
    <property type="match status" value="1"/>
</dbReference>
<comment type="caution">
    <text evidence="14">The sequence shown here is derived from an EMBL/GenBank/DDBJ whole genome shotgun (WGS) entry which is preliminary data.</text>
</comment>
<evidence type="ECO:0008006" key="16">
    <source>
        <dbReference type="Google" id="ProtNLM"/>
    </source>
</evidence>
<dbReference type="Pfam" id="PF17102">
    <property type="entry name" value="Stealth_CR3"/>
    <property type="match status" value="1"/>
</dbReference>
<evidence type="ECO:0000256" key="3">
    <source>
        <dbReference type="ARBA" id="ARBA00022692"/>
    </source>
</evidence>